<reference evidence="1" key="1">
    <citation type="journal article" date="2020" name="Nat. Genet.">
        <title>Genomic diversifications of five Gossypium allopolyploid species and their impact on cotton improvement.</title>
        <authorList>
            <person name="Chen Z.J."/>
            <person name="Sreedasyam A."/>
            <person name="Ando A."/>
            <person name="Song Q."/>
            <person name="De Santiago L.M."/>
            <person name="Hulse-Kemp A.M."/>
            <person name="Ding M."/>
            <person name="Ye W."/>
            <person name="Kirkbride R.C."/>
            <person name="Jenkins J."/>
            <person name="Plott C."/>
            <person name="Lovell J."/>
            <person name="Lin Y.M."/>
            <person name="Vaughn R."/>
            <person name="Liu B."/>
            <person name="Simpson S."/>
            <person name="Scheffler B.E."/>
            <person name="Wen L."/>
            <person name="Saski C.A."/>
            <person name="Grover C.E."/>
            <person name="Hu G."/>
            <person name="Conover J.L."/>
            <person name="Carlson J.W."/>
            <person name="Shu S."/>
            <person name="Boston L.B."/>
            <person name="Williams M."/>
            <person name="Peterson D.G."/>
            <person name="McGee K."/>
            <person name="Jones D.C."/>
            <person name="Wendel J.F."/>
            <person name="Stelly D.M."/>
            <person name="Grimwood J."/>
            <person name="Schmutz J."/>
        </authorList>
    </citation>
    <scope>NUCLEOTIDE SEQUENCE [LARGE SCALE GENOMIC DNA]</scope>
    <source>
        <strain evidence="1">cv. TM-1</strain>
    </source>
</reference>
<dbReference type="Proteomes" id="UP000818029">
    <property type="component" value="Chromosome D01"/>
</dbReference>
<keyword evidence="1" id="KW-1185">Reference proteome</keyword>
<dbReference type="InterPro" id="IPR021109">
    <property type="entry name" value="Peptidase_aspartic_dom_sf"/>
</dbReference>
<evidence type="ECO:0000313" key="1">
    <source>
        <dbReference type="Proteomes" id="UP000818029"/>
    </source>
</evidence>
<evidence type="ECO:0000313" key="2">
    <source>
        <dbReference type="RefSeq" id="XP_016706816.1"/>
    </source>
</evidence>
<dbReference type="Gene3D" id="2.40.70.10">
    <property type="entry name" value="Acid Proteases"/>
    <property type="match status" value="1"/>
</dbReference>
<dbReference type="CDD" id="cd00303">
    <property type="entry name" value="retropepsin_like"/>
    <property type="match status" value="1"/>
</dbReference>
<dbReference type="PANTHER" id="PTHR33067">
    <property type="entry name" value="RNA-DIRECTED DNA POLYMERASE-RELATED"/>
    <property type="match status" value="1"/>
</dbReference>
<gene>
    <name evidence="2" type="primary">LOC107921479</name>
</gene>
<dbReference type="RefSeq" id="XP_016706816.1">
    <property type="nucleotide sequence ID" value="XM_016851327.1"/>
</dbReference>
<dbReference type="PaxDb" id="3635-A0A1U8KWN2"/>
<dbReference type="AlphaFoldDB" id="A0A1U8KWN2"/>
<accession>A0A1U8KWN2</accession>
<name>A0A1U8KWN2_GOSHI</name>
<dbReference type="KEGG" id="ghi:107921479"/>
<dbReference type="PANTHER" id="PTHR33067:SF39">
    <property type="entry name" value="TRANSCRIPTION FACTOR INTERACTOR AND REGULATOR CCHC(ZN) FAMILY"/>
    <property type="match status" value="1"/>
</dbReference>
<sequence>MPNYVKFMKDMLSKKRQLEELETIALTEWWNAMLTNKLTPKLKDPNSFTIPCSTGIQNIGKGLCDLAANINLKPLSMFKQLGIGEARPTTMTLQLLDQSYAHPLGKIEDVLVKVDKFIFPTDFIVLDCEADKEVPIILGRPFNVIGRTVIHVQKRELTMRVNDQ</sequence>
<dbReference type="GeneID" id="107921479"/>
<evidence type="ECO:0008006" key="3">
    <source>
        <dbReference type="Google" id="ProtNLM"/>
    </source>
</evidence>
<proteinExistence type="predicted"/>
<protein>
    <recommendedName>
        <fullName evidence="3">Aspartic peptidase DDI1-type domain-containing protein</fullName>
    </recommendedName>
</protein>
<organism evidence="1 2">
    <name type="scientific">Gossypium hirsutum</name>
    <name type="common">Upland cotton</name>
    <name type="synonym">Gossypium mexicanum</name>
    <dbReference type="NCBI Taxonomy" id="3635"/>
    <lineage>
        <taxon>Eukaryota</taxon>
        <taxon>Viridiplantae</taxon>
        <taxon>Streptophyta</taxon>
        <taxon>Embryophyta</taxon>
        <taxon>Tracheophyta</taxon>
        <taxon>Spermatophyta</taxon>
        <taxon>Magnoliopsida</taxon>
        <taxon>eudicotyledons</taxon>
        <taxon>Gunneridae</taxon>
        <taxon>Pentapetalae</taxon>
        <taxon>rosids</taxon>
        <taxon>malvids</taxon>
        <taxon>Malvales</taxon>
        <taxon>Malvaceae</taxon>
        <taxon>Malvoideae</taxon>
        <taxon>Gossypium</taxon>
    </lineage>
</organism>
<dbReference type="OrthoDB" id="997500at2759"/>
<reference evidence="2" key="2">
    <citation type="submission" date="2025-08" db="UniProtKB">
        <authorList>
            <consortium name="RefSeq"/>
        </authorList>
    </citation>
    <scope>IDENTIFICATION</scope>
</reference>